<organism evidence="7 8">
    <name type="scientific">Diaporthe helianthi</name>
    <dbReference type="NCBI Taxonomy" id="158607"/>
    <lineage>
        <taxon>Eukaryota</taxon>
        <taxon>Fungi</taxon>
        <taxon>Dikarya</taxon>
        <taxon>Ascomycota</taxon>
        <taxon>Pezizomycotina</taxon>
        <taxon>Sordariomycetes</taxon>
        <taxon>Sordariomycetidae</taxon>
        <taxon>Diaporthales</taxon>
        <taxon>Diaporthaceae</taxon>
        <taxon>Diaporthe</taxon>
    </lineage>
</organism>
<evidence type="ECO:0000256" key="5">
    <source>
        <dbReference type="SAM" id="MobiDB-lite"/>
    </source>
</evidence>
<dbReference type="InterPro" id="IPR050534">
    <property type="entry name" value="Coronavir_polyprotein_1ab"/>
</dbReference>
<keyword evidence="1" id="KW-0547">Nucleotide-binding</keyword>
<dbReference type="InterPro" id="IPR041679">
    <property type="entry name" value="DNA2/NAM7-like_C"/>
</dbReference>
<dbReference type="OrthoDB" id="6513042at2759"/>
<accession>A0A2P5HJN0</accession>
<dbReference type="InParanoid" id="A0A2P5HJN0"/>
<dbReference type="GO" id="GO:0005524">
    <property type="term" value="F:ATP binding"/>
    <property type="evidence" value="ECO:0007669"/>
    <property type="project" value="UniProtKB-KW"/>
</dbReference>
<evidence type="ECO:0000256" key="2">
    <source>
        <dbReference type="ARBA" id="ARBA00022801"/>
    </source>
</evidence>
<evidence type="ECO:0000259" key="6">
    <source>
        <dbReference type="Pfam" id="PF13087"/>
    </source>
</evidence>
<dbReference type="AlphaFoldDB" id="A0A2P5HJN0"/>
<keyword evidence="3" id="KW-0347">Helicase</keyword>
<dbReference type="GO" id="GO:0016787">
    <property type="term" value="F:hydrolase activity"/>
    <property type="evidence" value="ECO:0007669"/>
    <property type="project" value="UniProtKB-KW"/>
</dbReference>
<dbReference type="STRING" id="158607.A0A2P5HJN0"/>
<evidence type="ECO:0000313" key="7">
    <source>
        <dbReference type="EMBL" id="POS70459.1"/>
    </source>
</evidence>
<dbReference type="GO" id="GO:0043139">
    <property type="term" value="F:5'-3' DNA helicase activity"/>
    <property type="evidence" value="ECO:0007669"/>
    <property type="project" value="TreeGrafter"/>
</dbReference>
<dbReference type="Pfam" id="PF13087">
    <property type="entry name" value="AAA_12"/>
    <property type="match status" value="1"/>
</dbReference>
<dbReference type="PANTHER" id="PTHR43788">
    <property type="entry name" value="DNA2/NAM7 HELICASE FAMILY MEMBER"/>
    <property type="match status" value="1"/>
</dbReference>
<comment type="caution">
    <text evidence="7">The sequence shown here is derived from an EMBL/GenBank/DDBJ whole genome shotgun (WGS) entry which is preliminary data.</text>
</comment>
<proteinExistence type="predicted"/>
<dbReference type="InterPro" id="IPR027417">
    <property type="entry name" value="P-loop_NTPase"/>
</dbReference>
<sequence length="828" mass="94296">MAYFNDDSDWDARDWDSDYSVDEIPAVRPNAPKYLFTSPREFANRHGRGTEAEFQLEKALIKSFNRKLRVFYAWPIIILGKDGAQSNWLFFVQLGADDSMLPKEGDTCLLKIPSGNITYEETKDGEGGKRFHRNTKFLHKQALRVDNPCSLWGIKDEFWARAMAFEVTLPNPTRNSPVKPIIDAETAEKGFNTIPRPKGFERQVTFELRLSSSTHLAELGALEEFKEATKRLSTQLSSEMKYRRLPFKYLMNFTPQNYISLFDAFPHLMNPLRRPQTVPKELVKMFEGMDAHQKAAYAGLDRIPNRICFVPGGSAALQSQHKTDTAEEPDAPVLSRNQVLYLVDINRSATDVANKLVETYKKLGLQRYVIRMYCWSDEMGSVTVNMLETQKQELYHRIACKRQKENPENNEGGQLGEGPLAKYDKNKDQSDKVRIRRMALSTLKVGNIRSKSHYKGEKESRRAPTLEEAVMAYFEEHKDTRYAELHDLCHIYNEDLQALRCQLVDKQVRGLAQLIVDPKLVIFDEAPHARELTIMIPIAKFCPEAWVFTGDHRQTKPYVGSHGLKRTVNKHVLQLRTSTMERAFKANPNMLSLLTNHRACGGLQEPASALFYSGKMVPAVKPGTPGAIPPSTEHLRKTYIMPLKASQKKQVSRMLVVLEGFPFDREESRIQGSLCNENHQDWVKELVEKLVRDPKFLQTNGKDRGTILIMSPYKRAVIEYGKMISVIKGQRPSGLDGCIVEARTVDTAQGFEADVVILDFVSDWVTKHLQDPNRLCVAITRARQAEFIIMHPEMVNKLGNLRQFEDSPLADLLAECIANGQFARVPGN</sequence>
<keyword evidence="4" id="KW-0067">ATP-binding</keyword>
<keyword evidence="2" id="KW-0378">Hydrolase</keyword>
<evidence type="ECO:0000313" key="8">
    <source>
        <dbReference type="Proteomes" id="UP000094444"/>
    </source>
</evidence>
<dbReference type="Gene3D" id="3.40.50.300">
    <property type="entry name" value="P-loop containing nucleotide triphosphate hydrolases"/>
    <property type="match status" value="2"/>
</dbReference>
<dbReference type="PANTHER" id="PTHR43788:SF16">
    <property type="entry name" value="HELICASE WITH ZINC FINGER 2"/>
    <property type="match status" value="1"/>
</dbReference>
<gene>
    <name evidence="7" type="ORF">DHEL01_v211152</name>
</gene>
<dbReference type="Proteomes" id="UP000094444">
    <property type="component" value="Unassembled WGS sequence"/>
</dbReference>
<reference evidence="7" key="1">
    <citation type="submission" date="2017-09" db="EMBL/GenBank/DDBJ databases">
        <title>Polyketide synthases of a Diaporthe helianthi virulent isolate.</title>
        <authorList>
            <person name="Baroncelli R."/>
        </authorList>
    </citation>
    <scope>NUCLEOTIDE SEQUENCE [LARGE SCALE GENOMIC DNA]</scope>
    <source>
        <strain evidence="7">7/96</strain>
    </source>
</reference>
<protein>
    <recommendedName>
        <fullName evidence="6">DNA2/NAM7 helicase-like C-terminal domain-containing protein</fullName>
    </recommendedName>
</protein>
<feature type="domain" description="DNA2/NAM7 helicase-like C-terminal" evidence="6">
    <location>
        <begin position="576"/>
        <end position="790"/>
    </location>
</feature>
<dbReference type="SUPFAM" id="SSF52540">
    <property type="entry name" value="P-loop containing nucleoside triphosphate hydrolases"/>
    <property type="match status" value="1"/>
</dbReference>
<evidence type="ECO:0000256" key="3">
    <source>
        <dbReference type="ARBA" id="ARBA00022806"/>
    </source>
</evidence>
<keyword evidence="8" id="KW-1185">Reference proteome</keyword>
<feature type="region of interest" description="Disordered" evidence="5">
    <location>
        <begin position="401"/>
        <end position="430"/>
    </location>
</feature>
<evidence type="ECO:0000256" key="1">
    <source>
        <dbReference type="ARBA" id="ARBA00022741"/>
    </source>
</evidence>
<dbReference type="EMBL" id="MAVT02001629">
    <property type="protein sequence ID" value="POS70459.1"/>
    <property type="molecule type" value="Genomic_DNA"/>
</dbReference>
<evidence type="ECO:0000256" key="4">
    <source>
        <dbReference type="ARBA" id="ARBA00022840"/>
    </source>
</evidence>
<name>A0A2P5HJN0_DIAHE</name>